<dbReference type="Proteomes" id="UP000032458">
    <property type="component" value="Unassembled WGS sequence"/>
</dbReference>
<dbReference type="RefSeq" id="WP_030065863.1">
    <property type="nucleotide sequence ID" value="NZ_JRKI01000032.1"/>
</dbReference>
<keyword evidence="3" id="KW-1185">Reference proteome</keyword>
<evidence type="ECO:0000256" key="1">
    <source>
        <dbReference type="SAM" id="MobiDB-lite"/>
    </source>
</evidence>
<dbReference type="InterPro" id="IPR013382">
    <property type="entry name" value="CRISPR-assoc_prot_Cse2"/>
</dbReference>
<organism evidence="2 3">
    <name type="scientific">Streptomyces natalensis ATCC 27448</name>
    <dbReference type="NCBI Taxonomy" id="1240678"/>
    <lineage>
        <taxon>Bacteria</taxon>
        <taxon>Bacillati</taxon>
        <taxon>Actinomycetota</taxon>
        <taxon>Actinomycetes</taxon>
        <taxon>Kitasatosporales</taxon>
        <taxon>Streptomycetaceae</taxon>
        <taxon>Streptomyces</taxon>
    </lineage>
</organism>
<dbReference type="Gene3D" id="1.10.520.40">
    <property type="entry name" value="CRISPR-associated protein Cse2"/>
    <property type="match status" value="1"/>
</dbReference>
<name>A0A0D7CI43_9ACTN</name>
<evidence type="ECO:0000313" key="3">
    <source>
        <dbReference type="Proteomes" id="UP000032458"/>
    </source>
</evidence>
<reference evidence="2 3" key="1">
    <citation type="submission" date="2014-09" db="EMBL/GenBank/DDBJ databases">
        <title>Draft genome sequence of Streptomyces natalensis ATCC 27448, producer of the antifungal pimaricin.</title>
        <authorList>
            <person name="Mendes M.V."/>
            <person name="Beites T."/>
            <person name="Pires S."/>
            <person name="Santos C.L."/>
            <person name="Moradas-Ferreira P."/>
        </authorList>
    </citation>
    <scope>NUCLEOTIDE SEQUENCE [LARGE SCALE GENOMIC DNA]</scope>
    <source>
        <strain evidence="2 3">ATCC 27448</strain>
    </source>
</reference>
<gene>
    <name evidence="2" type="ORF">SNA_25570</name>
</gene>
<dbReference type="AlphaFoldDB" id="A0A0D7CI43"/>
<dbReference type="Pfam" id="PF09485">
    <property type="entry name" value="CRISPR_Cse2"/>
    <property type="match status" value="1"/>
</dbReference>
<comment type="caution">
    <text evidence="2">The sequence shown here is derived from an EMBL/GenBank/DDBJ whole genome shotgun (WGS) entry which is preliminary data.</text>
</comment>
<evidence type="ECO:0000313" key="2">
    <source>
        <dbReference type="EMBL" id="KIZ15701.1"/>
    </source>
</evidence>
<feature type="region of interest" description="Disordered" evidence="1">
    <location>
        <begin position="96"/>
        <end position="158"/>
    </location>
</feature>
<proteinExistence type="predicted"/>
<evidence type="ECO:0008006" key="4">
    <source>
        <dbReference type="Google" id="ProtNLM"/>
    </source>
</evidence>
<dbReference type="EMBL" id="JRKI01000032">
    <property type="protein sequence ID" value="KIZ15701.1"/>
    <property type="molecule type" value="Genomic_DNA"/>
</dbReference>
<sequence>MTTPAPAATGAKKPVTISVAQADRFIRHIVTTCRRDTAARQALTAGTGRPPAHAARAHRYIVPQLHRIYGDTEPGPDTAWAFYTVAALAAAHDPRATQFHHDQDDDPDQDPPADNNTEGEDAARRARDRRRRTGSLGAATAGMDAPDIEPGTDNPEGRNARTLHTLAAQDLDGLHAHLPRLLRRLDASSTLPDWGVLLADIAHWNRPNTRQRVALRWAHTYYQTLSNHTRKEN</sequence>
<dbReference type="NCBIfam" id="TIGR02548">
    <property type="entry name" value="casB_cse2"/>
    <property type="match status" value="1"/>
</dbReference>
<accession>A0A0D7CI43</accession>
<dbReference type="InterPro" id="IPR038287">
    <property type="entry name" value="Cse2_sf"/>
</dbReference>
<protein>
    <recommendedName>
        <fullName evidence="4">CRISPR-associated protein Cse2</fullName>
    </recommendedName>
</protein>
<dbReference type="PATRIC" id="fig|1240678.4.peg.5442"/>